<comment type="caution">
    <text evidence="7">The sequence shown here is derived from an EMBL/GenBank/DDBJ whole genome shotgun (WGS) entry which is preliminary data.</text>
</comment>
<sequence length="78" mass="8711">MSTGKTMTDESPKSRMIALLLCFLTGWLGGHRFYCNKVGTGIVMALTMGGFGLWYFVDLVMISLGSFKDKDNLPIIKW</sequence>
<keyword evidence="3 5" id="KW-1133">Transmembrane helix</keyword>
<dbReference type="EMBL" id="LNQR01000124">
    <property type="protein sequence ID" value="KWT76855.1"/>
    <property type="molecule type" value="Genomic_DNA"/>
</dbReference>
<dbReference type="Proteomes" id="UP000060487">
    <property type="component" value="Unassembled WGS sequence"/>
</dbReference>
<dbReference type="PANTHER" id="PTHR21016">
    <property type="entry name" value="BETA-AMYLOID BINDING PROTEIN-RELATED"/>
    <property type="match status" value="1"/>
</dbReference>
<dbReference type="InterPro" id="IPR050932">
    <property type="entry name" value="TM2D1-3-like"/>
</dbReference>
<protein>
    <submittedName>
        <fullName evidence="7">Membrane protein</fullName>
    </submittedName>
</protein>
<keyword evidence="8" id="KW-1185">Reference proteome</keyword>
<comment type="subcellular location">
    <subcellularLocation>
        <location evidence="1">Membrane</location>
        <topology evidence="1">Multi-pass membrane protein</topology>
    </subcellularLocation>
</comment>
<evidence type="ECO:0000256" key="3">
    <source>
        <dbReference type="ARBA" id="ARBA00022989"/>
    </source>
</evidence>
<evidence type="ECO:0000256" key="4">
    <source>
        <dbReference type="ARBA" id="ARBA00023136"/>
    </source>
</evidence>
<dbReference type="RefSeq" id="WP_236861819.1">
    <property type="nucleotide sequence ID" value="NZ_LNQR01000124.1"/>
</dbReference>
<keyword evidence="2 5" id="KW-0812">Transmembrane</keyword>
<reference evidence="7 8" key="1">
    <citation type="submission" date="2015-11" db="EMBL/GenBank/DDBJ databases">
        <authorList>
            <person name="Lin W."/>
        </authorList>
    </citation>
    <scope>NUCLEOTIDE SEQUENCE [LARGE SCALE GENOMIC DNA]</scope>
    <source>
        <strain evidence="7 8">HCH-1</strain>
    </source>
</reference>
<dbReference type="PANTHER" id="PTHR21016:SF25">
    <property type="entry name" value="TM2 DOMAIN-CONTAINING PROTEIN DDB_G0277895-RELATED"/>
    <property type="match status" value="1"/>
</dbReference>
<proteinExistence type="predicted"/>
<evidence type="ECO:0000313" key="7">
    <source>
        <dbReference type="EMBL" id="KWT76855.1"/>
    </source>
</evidence>
<feature type="transmembrane region" description="Helical" evidence="5">
    <location>
        <begin position="42"/>
        <end position="67"/>
    </location>
</feature>
<dbReference type="Pfam" id="PF05154">
    <property type="entry name" value="TM2"/>
    <property type="match status" value="1"/>
</dbReference>
<evidence type="ECO:0000313" key="8">
    <source>
        <dbReference type="Proteomes" id="UP000060487"/>
    </source>
</evidence>
<organism evidence="7 8">
    <name type="scientific">Candidatus Magnetominusculus xianensis</name>
    <dbReference type="NCBI Taxonomy" id="1748249"/>
    <lineage>
        <taxon>Bacteria</taxon>
        <taxon>Pseudomonadati</taxon>
        <taxon>Nitrospirota</taxon>
        <taxon>Nitrospiria</taxon>
        <taxon>Nitrospirales</taxon>
        <taxon>Nitrospiraceae</taxon>
        <taxon>Candidatus Magnetominusculus</taxon>
    </lineage>
</organism>
<evidence type="ECO:0000256" key="1">
    <source>
        <dbReference type="ARBA" id="ARBA00004141"/>
    </source>
</evidence>
<feature type="domain" description="TM2" evidence="6">
    <location>
        <begin position="12"/>
        <end position="60"/>
    </location>
</feature>
<gene>
    <name evidence="7" type="ORF">ASN18_3121</name>
</gene>
<dbReference type="InterPro" id="IPR007829">
    <property type="entry name" value="TM2"/>
</dbReference>
<evidence type="ECO:0000256" key="5">
    <source>
        <dbReference type="SAM" id="Phobius"/>
    </source>
</evidence>
<accession>A0ABR5SCZ1</accession>
<evidence type="ECO:0000256" key="2">
    <source>
        <dbReference type="ARBA" id="ARBA00022692"/>
    </source>
</evidence>
<keyword evidence="4 5" id="KW-0472">Membrane</keyword>
<name>A0ABR5SCZ1_9BACT</name>
<evidence type="ECO:0000259" key="6">
    <source>
        <dbReference type="Pfam" id="PF05154"/>
    </source>
</evidence>